<dbReference type="PANTHER" id="PTHR24216:SF65">
    <property type="entry name" value="PAXILLIN-LIKE PROTEIN 1"/>
    <property type="match status" value="1"/>
</dbReference>
<feature type="compositionally biased region" description="Polar residues" evidence="1">
    <location>
        <begin position="770"/>
        <end position="780"/>
    </location>
</feature>
<accession>A0A4E9EML2</accession>
<dbReference type="EMBL" id="CAAKMV010000205">
    <property type="protein sequence ID" value="VIO64533.1"/>
    <property type="molecule type" value="Genomic_DNA"/>
</dbReference>
<feature type="compositionally biased region" description="Basic and acidic residues" evidence="1">
    <location>
        <begin position="1317"/>
        <end position="1337"/>
    </location>
</feature>
<feature type="compositionally biased region" description="Low complexity" evidence="1">
    <location>
        <begin position="745"/>
        <end position="759"/>
    </location>
</feature>
<feature type="compositionally biased region" description="Pro residues" evidence="1">
    <location>
        <begin position="52"/>
        <end position="70"/>
    </location>
</feature>
<proteinExistence type="predicted"/>
<feature type="compositionally biased region" description="Low complexity" evidence="1">
    <location>
        <begin position="337"/>
        <end position="348"/>
    </location>
</feature>
<feature type="region of interest" description="Disordered" evidence="1">
    <location>
        <begin position="1242"/>
        <end position="1287"/>
    </location>
</feature>
<protein>
    <submittedName>
        <fullName evidence="2">Uncharacterized protein</fullName>
    </submittedName>
</protein>
<feature type="compositionally biased region" description="Polar residues" evidence="1">
    <location>
        <begin position="693"/>
        <end position="723"/>
    </location>
</feature>
<reference evidence="2" key="1">
    <citation type="submission" date="2019-04" db="EMBL/GenBank/DDBJ databases">
        <authorList>
            <person name="Melise S."/>
            <person name="Noan J."/>
            <person name="Okalmin O."/>
        </authorList>
    </citation>
    <scope>NUCLEOTIDE SEQUENCE</scope>
    <source>
        <strain evidence="2">FN9</strain>
    </source>
</reference>
<feature type="region of interest" description="Disordered" evidence="1">
    <location>
        <begin position="1"/>
        <end position="77"/>
    </location>
</feature>
<feature type="compositionally biased region" description="Low complexity" evidence="1">
    <location>
        <begin position="1397"/>
        <end position="1410"/>
    </location>
</feature>
<feature type="region of interest" description="Disordered" evidence="1">
    <location>
        <begin position="665"/>
        <end position="729"/>
    </location>
</feature>
<organism evidence="2">
    <name type="scientific">Gibberella zeae</name>
    <name type="common">Wheat head blight fungus</name>
    <name type="synonym">Fusarium graminearum</name>
    <dbReference type="NCBI Taxonomy" id="5518"/>
    <lineage>
        <taxon>Eukaryota</taxon>
        <taxon>Fungi</taxon>
        <taxon>Dikarya</taxon>
        <taxon>Ascomycota</taxon>
        <taxon>Pezizomycotina</taxon>
        <taxon>Sordariomycetes</taxon>
        <taxon>Hypocreomycetidae</taxon>
        <taxon>Hypocreales</taxon>
        <taxon>Nectriaceae</taxon>
        <taxon>Fusarium</taxon>
    </lineage>
</organism>
<sequence length="2194" mass="246725">MIKTGRRLPPKSNKNPRPPKRRKTTPIHPSHEPHHSSTSPSLAPVVNDTPSSSPPPSPPKPAKSPKPSPPSFTEVDSLRKQAEPYRLAVAELPIHLLDSSWSRGSNRPLDRNHVAHLCRSFQNGGLARRAEQHFVQVSCSAAAVQKMISALPDTNQSHIQDRHQHVLSFRNWADFIDERPELMAGQHRIEALKDYFYDKDTLPVELDIKLRVNRRDLTLPDTHGQIWLQLVSAFDRDPTLFSVERNVNKKGIEKSMLDILCLTSEARFPISRLVTLWRSERWRPQVTRWCRTSLGRTTFNISKWYQIAGYRLDDITGSLKSDTYDAADVRQVFYPKGDGNNNDDSNSSPSPPSTIKPAQKTARRSGFLSSLDKEAYDGLCRHLQQNLTLRFPDVQPLLKIKKEEGEVMAQVIDHVVRWVNTQPADIVDTHENNKPLRRQDLVPAIEGLMVTTHGDDWWTQRKEDGDVDGADDMASWLDLRSRTLERKVLDYVRSHMTEFRDPSTKHYLDLMPEEHDEHYAERFSTGDLWTGLFHIVQHALGPAFRPVWESSISERVGTDNAIHQPRSEIRHRPPASAITRAICSQLGNIPEVKGNPALRGVYASNELGAYIDHAVLSWASDRCRKAVENNESDEGHPWSSEALRAIQVAYQGYEGILAGMKSATAISKHDDKQQQQRQLPSLLPPEERINEVPCQQQGTVSSNQNIIKQPPSSQGSVPVNTADGTYRDSGRTRAIAMEEGLLPRMQQQIQQRQQSRYPQQQPPLLPQPFADNNATTTIRSSPPPAQRTAMTRSPHHGDGRQGRGSADYSYQPPPQKSYVAAEIGRPLQKLPKGDIGSGRIRQSPATRTLLPNVRPSPSQSRTTREKQQRQHHRDQILSSQPQKRSSWMDGPVAMSGTLVTCALGHLDLGMPARVVYGRVRGKADELMCHLSLANITSLTDTEKPIMPCLGLPEEVEFDVRSDGPDIDDGEDQEEARELISPFLADKHYLEEPATDEFIDETNDEAFDGTRALDLLQRRVVLDYGSKKTGSKPASEDDDYYPVFRLDFVSIVGLPRRPICRPSHFFDNITISFRHWSAPYSAKHVQGIGFDLSGRTFRIATGATREAWFIVMHPSQRATGANNPRRRHDTTHTRTALVQGRALMLASYIKDIFLEGELLGEGVEPRWALGGKETQMIAFDKWVTFQTLFMDGWTGFFERFSTQGDTFWTDHQPAFHAYDYGANINIEVNERIANLEEETVIRPAYIDESEDGYDREDSSLPATQQGWEGIGGEEREDGPDEPWDQPTVGVEASDSLFMSERADDVASPIPPIPSPGRIDAEHGDTDGEVDANRPDGDEEQERRFLEWMKESENFGMGQHNRAQLQDQEHQYDGQDNSQQPPLSPDTDENDDVYPRQAPDISPSSLPPSESRSATEDQREHDALYSPGLMRLREALEAKYNLDNISHVSYALAVDVHCTASNTSAGAEGRVSRPVCLLADRNRVAGEFYGSNYTFYPLGFHPAYGNFTSDRPPAFLDSDLFTVMKENMSHQNQGADVLSFGFFQGYSNLKRSIRHGPHDLLASHGLATAALTIPSTEAQRTARLKDKQQRLLAQVRGRLTPENPGASTPFARERQRVEAAMQANEFAFRFEQVISIDAPRLVRRRRNFSSVLQPIFQLMRLFLKEKQLYAGILRRFNPDIFPGVMVAFARVMEAAITEMDRRFRESGSKGLGMALSEGVAALDRLGNFCFTGDPRVLPTKVMRLLGTMDSLKRCGWPFISPRMLDIRDGQGLVNLVGWPQLSNGRPVLMHVASLEYHYDRTVASNRHSQLWFAELGGRSIDGMDRMTTFLHEVFQDLWIPETVAFIARQVRRGLNRGIRSGGRSGVGEYGDVDTGNEESAQAMIALEAWEARDGPFKTSNFEKLSAEVLKFDDRSMVNESKVVLKTRRDFAEEIFVALMEGGRKGHPGVESIAPTHSTWPSILRAAIQHTRGSFATRAQWVSGIAAAMVSASIEWVPGSHRRRLTHQQVVQLVGAAASATVLAARPDSLKRRALEAEARRSVDSTGVKRAKIRPRIDLGCRIPIKQIPDIVERGFTEIRRLFAKGDQLVLSHYCAAYCCLTDCLEDPLCDLMLMLTMTITASSATPEVRPNTKCFNVSTKRRDPALLAANMVTRMLWFLRPEAFPWDKDRDSVLRVSEMTKKIGESCLRSRPTSTK</sequence>
<feature type="region of interest" description="Disordered" evidence="1">
    <location>
        <begin position="828"/>
        <end position="889"/>
    </location>
</feature>
<feature type="region of interest" description="Disordered" evidence="1">
    <location>
        <begin position="745"/>
        <end position="814"/>
    </location>
</feature>
<feature type="compositionally biased region" description="Polar residues" evidence="1">
    <location>
        <begin position="876"/>
        <end position="885"/>
    </location>
</feature>
<evidence type="ECO:0000313" key="2">
    <source>
        <dbReference type="EMBL" id="VIO64533.1"/>
    </source>
</evidence>
<feature type="compositionally biased region" description="Basic and acidic residues" evidence="1">
    <location>
        <begin position="1411"/>
        <end position="1421"/>
    </location>
</feature>
<name>A0A4E9EML2_GIBZA</name>
<evidence type="ECO:0000256" key="1">
    <source>
        <dbReference type="SAM" id="MobiDB-lite"/>
    </source>
</evidence>
<feature type="region of interest" description="Disordered" evidence="1">
    <location>
        <begin position="335"/>
        <end position="362"/>
    </location>
</feature>
<dbReference type="PANTHER" id="PTHR24216">
    <property type="entry name" value="PAXILLIN-RELATED"/>
    <property type="match status" value="1"/>
</dbReference>
<feature type="region of interest" description="Disordered" evidence="1">
    <location>
        <begin position="1303"/>
        <end position="1337"/>
    </location>
</feature>
<feature type="region of interest" description="Disordered" evidence="1">
    <location>
        <begin position="1367"/>
        <end position="1424"/>
    </location>
</feature>
<gene>
    <name evidence="2" type="ORF">FUG_LOCUS580334</name>
</gene>
<feature type="compositionally biased region" description="Acidic residues" evidence="1">
    <location>
        <begin position="1273"/>
        <end position="1282"/>
    </location>
</feature>